<reference evidence="2" key="1">
    <citation type="journal article" date="2015" name="Nat. Genet.">
        <title>The genome and transcriptome of the zoonotic hookworm Ancylostoma ceylanicum identify infection-specific gene families.</title>
        <authorList>
            <person name="Schwarz E.M."/>
            <person name="Hu Y."/>
            <person name="Antoshechkin I."/>
            <person name="Miller M.M."/>
            <person name="Sternberg P.W."/>
            <person name="Aroian R.V."/>
        </authorList>
    </citation>
    <scope>NUCLEOTIDE SEQUENCE</scope>
    <source>
        <strain evidence="2">HY135</strain>
    </source>
</reference>
<organism evidence="1 2">
    <name type="scientific">Ancylostoma ceylanicum</name>
    <dbReference type="NCBI Taxonomy" id="53326"/>
    <lineage>
        <taxon>Eukaryota</taxon>
        <taxon>Metazoa</taxon>
        <taxon>Ecdysozoa</taxon>
        <taxon>Nematoda</taxon>
        <taxon>Chromadorea</taxon>
        <taxon>Rhabditida</taxon>
        <taxon>Rhabditina</taxon>
        <taxon>Rhabditomorpha</taxon>
        <taxon>Strongyloidea</taxon>
        <taxon>Ancylostomatidae</taxon>
        <taxon>Ancylostomatinae</taxon>
        <taxon>Ancylostoma</taxon>
    </lineage>
</organism>
<name>A0A016VFG6_9BILA</name>
<dbReference type="Proteomes" id="UP000024635">
    <property type="component" value="Unassembled WGS sequence"/>
</dbReference>
<evidence type="ECO:0000313" key="2">
    <source>
        <dbReference type="Proteomes" id="UP000024635"/>
    </source>
</evidence>
<keyword evidence="2" id="KW-1185">Reference proteome</keyword>
<evidence type="ECO:0000313" key="1">
    <source>
        <dbReference type="EMBL" id="EYC25777.1"/>
    </source>
</evidence>
<comment type="caution">
    <text evidence="1">The sequence shown here is derived from an EMBL/GenBank/DDBJ whole genome shotgun (WGS) entry which is preliminary data.</text>
</comment>
<sequence length="96" mass="11012">MFVNCHNSFFTFCSGFTQRHAVRNDGGKVPLLVDVCQHNPYLEYEELEEFKGAITRMLRVHQPQQYASAARRTAAILAAHNFVAMTLPTPRLKSEW</sequence>
<protein>
    <submittedName>
        <fullName evidence="1">Uncharacterized protein</fullName>
    </submittedName>
</protein>
<proteinExistence type="predicted"/>
<dbReference type="AlphaFoldDB" id="A0A016VFG6"/>
<accession>A0A016VFG6</accession>
<dbReference type="EMBL" id="JARK01001347">
    <property type="protein sequence ID" value="EYC25777.1"/>
    <property type="molecule type" value="Genomic_DNA"/>
</dbReference>
<gene>
    <name evidence="1" type="primary">Acey_s0011.g1378</name>
    <name evidence="1" type="ORF">Y032_0011g1378</name>
</gene>